<protein>
    <submittedName>
        <fullName evidence="6">3-hydroxybutyryl-CoA dehydrogenase</fullName>
    </submittedName>
</protein>
<keyword evidence="7" id="KW-1185">Reference proteome</keyword>
<comment type="similarity">
    <text evidence="2">Belongs to the 3-hydroxyacyl-CoA dehydrogenase family.</text>
</comment>
<comment type="pathway">
    <text evidence="1">Lipid metabolism; butanoate metabolism.</text>
</comment>
<dbReference type="EMBL" id="BMUU01000014">
    <property type="protein sequence ID" value="GGY59851.1"/>
    <property type="molecule type" value="Genomic_DNA"/>
</dbReference>
<dbReference type="InterPro" id="IPR006108">
    <property type="entry name" value="3HC_DH_C"/>
</dbReference>
<sequence>MTRISKHSQKPARPIASAKKAQEGLVGNLLEGSVVARKLAVIGAGLMGSGIAQVSAQAGWDVVLRDVTDEALTRGTDGIKASYDRFVSKGRLAAEDAEAALARITTTTDLDAAADADIVVEAVFEKLEVKHEIFRTLDKIVRPETVLASNTSAIPITKIAAATGRPERVVGVHFFSPVPMMQLCELVRGYKTSDETLAAAREFAESVGKTCIVVNRDVAGFVTTRLISALVVEAAKLYESGVASAEDIDLACKLGFGHAMGPLATADLTGVDILLHATSNIYTESQDEKFAPPELMRRMVDAGDIGRKSGQGFYKH</sequence>
<dbReference type="InterPro" id="IPR008927">
    <property type="entry name" value="6-PGluconate_DH-like_C_sf"/>
</dbReference>
<feature type="domain" description="3-hydroxyacyl-CoA dehydrogenase NAD binding" evidence="5">
    <location>
        <begin position="38"/>
        <end position="217"/>
    </location>
</feature>
<dbReference type="InterPro" id="IPR013328">
    <property type="entry name" value="6PGD_dom2"/>
</dbReference>
<evidence type="ECO:0000256" key="2">
    <source>
        <dbReference type="ARBA" id="ARBA00009463"/>
    </source>
</evidence>
<dbReference type="PANTHER" id="PTHR48075">
    <property type="entry name" value="3-HYDROXYACYL-COA DEHYDROGENASE FAMILY PROTEIN"/>
    <property type="match status" value="1"/>
</dbReference>
<organism evidence="6 7">
    <name type="scientific">Streptomyces xanthochromogenes</name>
    <dbReference type="NCBI Taxonomy" id="67384"/>
    <lineage>
        <taxon>Bacteria</taxon>
        <taxon>Bacillati</taxon>
        <taxon>Actinomycetota</taxon>
        <taxon>Actinomycetes</taxon>
        <taxon>Kitasatosporales</taxon>
        <taxon>Streptomycetaceae</taxon>
        <taxon>Streptomyces</taxon>
    </lineage>
</organism>
<dbReference type="InterPro" id="IPR022694">
    <property type="entry name" value="3-OHacyl-CoA_DH"/>
</dbReference>
<proteinExistence type="inferred from homology"/>
<dbReference type="Pfam" id="PF00725">
    <property type="entry name" value="3HCDH"/>
    <property type="match status" value="1"/>
</dbReference>
<dbReference type="SUPFAM" id="SSF51735">
    <property type="entry name" value="NAD(P)-binding Rossmann-fold domains"/>
    <property type="match status" value="1"/>
</dbReference>
<dbReference type="InterPro" id="IPR036291">
    <property type="entry name" value="NAD(P)-bd_dom_sf"/>
</dbReference>
<accession>A0ABQ3APG1</accession>
<evidence type="ECO:0000259" key="4">
    <source>
        <dbReference type="Pfam" id="PF00725"/>
    </source>
</evidence>
<dbReference type="Proteomes" id="UP000600946">
    <property type="component" value="Unassembled WGS sequence"/>
</dbReference>
<evidence type="ECO:0000256" key="1">
    <source>
        <dbReference type="ARBA" id="ARBA00005086"/>
    </source>
</evidence>
<dbReference type="Gene3D" id="1.10.1040.10">
    <property type="entry name" value="N-(1-d-carboxylethyl)-l-norvaline Dehydrogenase, domain 2"/>
    <property type="match status" value="1"/>
</dbReference>
<dbReference type="Pfam" id="PF02737">
    <property type="entry name" value="3HCDH_N"/>
    <property type="match status" value="1"/>
</dbReference>
<gene>
    <name evidence="6" type="ORF">GCM10010326_63180</name>
</gene>
<dbReference type="NCBIfam" id="NF005875">
    <property type="entry name" value="PRK07819.1"/>
    <property type="match status" value="1"/>
</dbReference>
<comment type="caution">
    <text evidence="6">The sequence shown here is derived from an EMBL/GenBank/DDBJ whole genome shotgun (WGS) entry which is preliminary data.</text>
</comment>
<dbReference type="InterPro" id="IPR006180">
    <property type="entry name" value="3-OHacyl-CoA_DH_CS"/>
</dbReference>
<evidence type="ECO:0000313" key="6">
    <source>
        <dbReference type="EMBL" id="GGY59851.1"/>
    </source>
</evidence>
<dbReference type="PIRSF" id="PIRSF000105">
    <property type="entry name" value="HCDH"/>
    <property type="match status" value="1"/>
</dbReference>
<keyword evidence="3" id="KW-0560">Oxidoreductase</keyword>
<evidence type="ECO:0000313" key="7">
    <source>
        <dbReference type="Proteomes" id="UP000600946"/>
    </source>
</evidence>
<reference evidence="7" key="1">
    <citation type="journal article" date="2019" name="Int. J. Syst. Evol. Microbiol.">
        <title>The Global Catalogue of Microorganisms (GCM) 10K type strain sequencing project: providing services to taxonomists for standard genome sequencing and annotation.</title>
        <authorList>
            <consortium name="The Broad Institute Genomics Platform"/>
            <consortium name="The Broad Institute Genome Sequencing Center for Infectious Disease"/>
            <person name="Wu L."/>
            <person name="Ma J."/>
        </authorList>
    </citation>
    <scope>NUCLEOTIDE SEQUENCE [LARGE SCALE GENOMIC DNA]</scope>
    <source>
        <strain evidence="7">JCM 4594</strain>
    </source>
</reference>
<feature type="domain" description="3-hydroxyacyl-CoA dehydrogenase C-terminal" evidence="4">
    <location>
        <begin position="220"/>
        <end position="315"/>
    </location>
</feature>
<dbReference type="PROSITE" id="PS00067">
    <property type="entry name" value="3HCDH"/>
    <property type="match status" value="1"/>
</dbReference>
<dbReference type="PANTHER" id="PTHR48075:SF5">
    <property type="entry name" value="3-HYDROXYBUTYRYL-COA DEHYDROGENASE"/>
    <property type="match status" value="1"/>
</dbReference>
<dbReference type="Gene3D" id="3.40.50.720">
    <property type="entry name" value="NAD(P)-binding Rossmann-like Domain"/>
    <property type="match status" value="1"/>
</dbReference>
<dbReference type="InterPro" id="IPR006176">
    <property type="entry name" value="3-OHacyl-CoA_DH_NAD-bd"/>
</dbReference>
<evidence type="ECO:0000259" key="5">
    <source>
        <dbReference type="Pfam" id="PF02737"/>
    </source>
</evidence>
<evidence type="ECO:0000256" key="3">
    <source>
        <dbReference type="ARBA" id="ARBA00023002"/>
    </source>
</evidence>
<dbReference type="SUPFAM" id="SSF48179">
    <property type="entry name" value="6-phosphogluconate dehydrogenase C-terminal domain-like"/>
    <property type="match status" value="1"/>
</dbReference>
<name>A0ABQ3APG1_9ACTN</name>